<proteinExistence type="inferred from homology"/>
<dbReference type="PANTHER" id="PTHR30469">
    <property type="entry name" value="MULTIDRUG RESISTANCE PROTEIN MDTA"/>
    <property type="match status" value="1"/>
</dbReference>
<evidence type="ECO:0000256" key="4">
    <source>
        <dbReference type="SAM" id="SignalP"/>
    </source>
</evidence>
<feature type="coiled-coil region" evidence="2">
    <location>
        <begin position="107"/>
        <end position="136"/>
    </location>
</feature>
<feature type="signal peptide" evidence="4">
    <location>
        <begin position="1"/>
        <end position="19"/>
    </location>
</feature>
<evidence type="ECO:0000313" key="7">
    <source>
        <dbReference type="Proteomes" id="UP000257039"/>
    </source>
</evidence>
<evidence type="ECO:0000256" key="2">
    <source>
        <dbReference type="SAM" id="Coils"/>
    </source>
</evidence>
<gene>
    <name evidence="6" type="ORF">B9G39_19745</name>
</gene>
<dbReference type="InterPro" id="IPR006143">
    <property type="entry name" value="RND_pump_MFP"/>
</dbReference>
<dbReference type="Gene3D" id="2.40.30.170">
    <property type="match status" value="1"/>
</dbReference>
<dbReference type="NCBIfam" id="TIGR01730">
    <property type="entry name" value="RND_mfp"/>
    <property type="match status" value="1"/>
</dbReference>
<dbReference type="Proteomes" id="UP000257039">
    <property type="component" value="Unassembled WGS sequence"/>
</dbReference>
<feature type="domain" description="Multidrug resistance protein MdtA-like barrel-sandwich hybrid" evidence="5">
    <location>
        <begin position="69"/>
        <end position="207"/>
    </location>
</feature>
<evidence type="ECO:0000313" key="6">
    <source>
        <dbReference type="EMBL" id="RDH45499.1"/>
    </source>
</evidence>
<dbReference type="PANTHER" id="PTHR30469:SF12">
    <property type="entry name" value="MULTIDRUG RESISTANCE PROTEIN MDTA"/>
    <property type="match status" value="1"/>
</dbReference>
<accession>A0A4P9VRS6</accession>
<dbReference type="Gene3D" id="1.10.287.470">
    <property type="entry name" value="Helix hairpin bin"/>
    <property type="match status" value="1"/>
</dbReference>
<feature type="region of interest" description="Disordered" evidence="3">
    <location>
        <begin position="392"/>
        <end position="417"/>
    </location>
</feature>
<reference evidence="6 7" key="1">
    <citation type="submission" date="2017-04" db="EMBL/GenBank/DDBJ databases">
        <title>Draft genome sequence of Zooshikella ganghwensis VG4 isolated from Red Sea sediments.</title>
        <authorList>
            <person name="Rehman Z."/>
            <person name="Alam I."/>
            <person name="Kamau A."/>
            <person name="Bajic V."/>
            <person name="Leiknes T."/>
        </authorList>
    </citation>
    <scope>NUCLEOTIDE SEQUENCE [LARGE SCALE GENOMIC DNA]</scope>
    <source>
        <strain evidence="6 7">VG4</strain>
    </source>
</reference>
<organism evidence="6 7">
    <name type="scientific">Zooshikella ganghwensis</name>
    <dbReference type="NCBI Taxonomy" id="202772"/>
    <lineage>
        <taxon>Bacteria</taxon>
        <taxon>Pseudomonadati</taxon>
        <taxon>Pseudomonadota</taxon>
        <taxon>Gammaproteobacteria</taxon>
        <taxon>Oceanospirillales</taxon>
        <taxon>Zooshikellaceae</taxon>
        <taxon>Zooshikella</taxon>
    </lineage>
</organism>
<comment type="similarity">
    <text evidence="1">Belongs to the membrane fusion protein (MFP) (TC 8.A.1) family.</text>
</comment>
<protein>
    <submittedName>
        <fullName evidence="6">Efflux RND transporter periplasmic adaptor subunit</fullName>
    </submittedName>
</protein>
<dbReference type="Pfam" id="PF25917">
    <property type="entry name" value="BSH_RND"/>
    <property type="match status" value="1"/>
</dbReference>
<name>A0A4P9VRS6_9GAMM</name>
<dbReference type="GO" id="GO:1990281">
    <property type="term" value="C:efflux pump complex"/>
    <property type="evidence" value="ECO:0007669"/>
    <property type="project" value="TreeGrafter"/>
</dbReference>
<keyword evidence="7" id="KW-1185">Reference proteome</keyword>
<evidence type="ECO:0000256" key="3">
    <source>
        <dbReference type="SAM" id="MobiDB-lite"/>
    </source>
</evidence>
<dbReference type="AlphaFoldDB" id="A0A4P9VRS6"/>
<dbReference type="Gene3D" id="2.40.420.20">
    <property type="match status" value="1"/>
</dbReference>
<feature type="chain" id="PRO_5020599568" evidence="4">
    <location>
        <begin position="20"/>
        <end position="417"/>
    </location>
</feature>
<dbReference type="RefSeq" id="WP_094788446.1">
    <property type="nucleotide sequence ID" value="NZ_NDXW01000001.1"/>
</dbReference>
<comment type="caution">
    <text evidence="6">The sequence shown here is derived from an EMBL/GenBank/DDBJ whole genome shotgun (WGS) entry which is preliminary data.</text>
</comment>
<evidence type="ECO:0000256" key="1">
    <source>
        <dbReference type="ARBA" id="ARBA00009477"/>
    </source>
</evidence>
<dbReference type="EMBL" id="NDXW01000001">
    <property type="protein sequence ID" value="RDH45499.1"/>
    <property type="molecule type" value="Genomic_DNA"/>
</dbReference>
<dbReference type="InterPro" id="IPR058625">
    <property type="entry name" value="MdtA-like_BSH"/>
</dbReference>
<evidence type="ECO:0000259" key="5">
    <source>
        <dbReference type="Pfam" id="PF25917"/>
    </source>
</evidence>
<dbReference type="SUPFAM" id="SSF111369">
    <property type="entry name" value="HlyD-like secretion proteins"/>
    <property type="match status" value="1"/>
</dbReference>
<keyword evidence="4" id="KW-0732">Signal</keyword>
<keyword evidence="2" id="KW-0175">Coiled coil</keyword>
<dbReference type="Gene3D" id="2.40.50.100">
    <property type="match status" value="1"/>
</dbReference>
<dbReference type="GO" id="GO:0015562">
    <property type="term" value="F:efflux transmembrane transporter activity"/>
    <property type="evidence" value="ECO:0007669"/>
    <property type="project" value="TreeGrafter"/>
</dbReference>
<sequence>MRWLKVITPVGLLALAAVATWQLSNMKPEPAKSEKPATPLVVEIKPFVEETVQFHVSSQGTINPRTETTLISQVAGTVLEISPTFVSGGTFKKGDILLRIDPIDYKVAVEQAKAQLAQAEAKLMEEQGKAEAARTDWTQRGRSLKQANDLVLRKPYVQEAKAAVHAAKADLHKAQQYLSRTEIRAPYDGMTKARQVDVGQYVTTGAQLGDTFATDYAEIRLPIKRSDMPYLDLPQYGQSEFQGPKVILTSIHNPDHEWQAVITRQEAVVDTKTRMHYLVARIKDPYSLSSTSVQENHQVPLPIGSFVKATITGVAAENVIKIPRHLLINRQQVLVIDQDDTLRIRPVKLIREQRASAFIKNNFSEGDRLCLTAIPNPIPGLQVSITDSEQQSTVAIKSTQTSANKETSSNLTPSSEG</sequence>